<organism evidence="1 2">
    <name type="scientific">Edaphobacter modestus</name>
    <dbReference type="NCBI Taxonomy" id="388466"/>
    <lineage>
        <taxon>Bacteria</taxon>
        <taxon>Pseudomonadati</taxon>
        <taxon>Acidobacteriota</taxon>
        <taxon>Terriglobia</taxon>
        <taxon>Terriglobales</taxon>
        <taxon>Acidobacteriaceae</taxon>
        <taxon>Edaphobacter</taxon>
    </lineage>
</organism>
<dbReference type="InterPro" id="IPR014917">
    <property type="entry name" value="DUF1800"/>
</dbReference>
<dbReference type="AlphaFoldDB" id="A0A4V2G4F8"/>
<proteinExistence type="predicted"/>
<dbReference type="OrthoDB" id="9772295at2"/>
<keyword evidence="2" id="KW-1185">Reference proteome</keyword>
<evidence type="ECO:0000313" key="1">
    <source>
        <dbReference type="EMBL" id="RZU40776.1"/>
    </source>
</evidence>
<dbReference type="Proteomes" id="UP000292958">
    <property type="component" value="Unassembled WGS sequence"/>
</dbReference>
<dbReference type="SUPFAM" id="SSF81296">
    <property type="entry name" value="E set domains"/>
    <property type="match status" value="1"/>
</dbReference>
<dbReference type="InterPro" id="IPR013783">
    <property type="entry name" value="Ig-like_fold"/>
</dbReference>
<accession>A0A4V2G4F8</accession>
<dbReference type="Pfam" id="PF08811">
    <property type="entry name" value="DUF1800"/>
    <property type="match status" value="1"/>
</dbReference>
<dbReference type="InterPro" id="IPR014756">
    <property type="entry name" value="Ig_E-set"/>
</dbReference>
<protein>
    <submittedName>
        <fullName evidence="1">Uncharacterized protein DUF1800</fullName>
    </submittedName>
</protein>
<comment type="caution">
    <text evidence="1">The sequence shown here is derived from an EMBL/GenBank/DDBJ whole genome shotgun (WGS) entry which is preliminary data.</text>
</comment>
<gene>
    <name evidence="1" type="ORF">BDD14_2254</name>
</gene>
<dbReference type="EMBL" id="SHKW01000001">
    <property type="protein sequence ID" value="RZU40776.1"/>
    <property type="molecule type" value="Genomic_DNA"/>
</dbReference>
<sequence length="777" mass="82834">MKTYIGDDSADLSRLKATLKSAAFCLGVCLGASLGIIGCAGNSSGTSSSSTISATSETVRAGETITFRMDGADAGQGQWKVVGASTNGTIDQNGVFQAPATVPQPNSISISYVVGAKTFTHQVQITNPVPIVSNVAPNVIRMPISTITVSGSKFVRNSTVLVNGNAVPTTFINSGSLQATVVVPAQTALQLNITVGNPDPGPSASSAIPLPVTLQPLSVSPSIVTGGAVNLTISGLQFSGDVGATIDDRPLSVASSSDTSVSAIGFLPPWHTGTAKIRLFSKSTSADLAEIQIPIAQTATSFDTAARFLTQAGFGPRPDLVQHVQTVGLDAFITEQQSMPVQPYKSTDRGIITIIERSVLGSNPLRMRVAWALQTFLIRAGISAQSSNYPFEAKMEVDATGNFRDLLTDVSSDVSIAQLLTLAGNAAPKDPSVHPNQNFARELLQLFTIGTAMLNDDGTVQTDLNGSPNPAYDQTTILDLSRVFTGWNYPPSGDPGYTFYGVDWSAPLVANENQHDKGQKQLFGNVTLPAGQTASQDRAMALDAIFAHPNLPPFVSRILIQRLVKSDPSPEYVKRIVTVFKDDGRGVRGNLSAVVRAILLDPEARAGDTEPSSTDGFLQEPYLFEMFAMNITGWTSTDVQPSYLPCALSECIYNAPTVFGFYSPSYRIPGTTINSPEFQIMNNITLINRSQILWGMITGQQGGFTGLSKSSWLYQNFTTVPDLVDALNHLVYHGQMSTEEQQFIADYCSKLQTTDPMLPAESAIFLALNSDNYTVSH</sequence>
<dbReference type="Gene3D" id="2.60.40.10">
    <property type="entry name" value="Immunoglobulins"/>
    <property type="match status" value="1"/>
</dbReference>
<name>A0A4V2G4F8_9BACT</name>
<evidence type="ECO:0000313" key="2">
    <source>
        <dbReference type="Proteomes" id="UP000292958"/>
    </source>
</evidence>
<reference evidence="1 2" key="1">
    <citation type="submission" date="2019-02" db="EMBL/GenBank/DDBJ databases">
        <title>Genomic Encyclopedia of Archaeal and Bacterial Type Strains, Phase II (KMG-II): from individual species to whole genera.</title>
        <authorList>
            <person name="Goeker M."/>
        </authorList>
    </citation>
    <scope>NUCLEOTIDE SEQUENCE [LARGE SCALE GENOMIC DNA]</scope>
    <source>
        <strain evidence="1 2">DSM 18101</strain>
    </source>
</reference>